<dbReference type="Gene3D" id="3.20.20.100">
    <property type="entry name" value="NADP-dependent oxidoreductase domain"/>
    <property type="match status" value="1"/>
</dbReference>
<accession>A0ABU3ACE0</accession>
<sequence>MERLKNQLGLSAVSLGTMRFHDKSLTTNQVVRLIENSYDIGITTHHSSFEYSSYELYTKALKSVRHRTDIKHIVKLSSPHFEDDGFSTEILVERVENQLRALNIEQIDVLQWLVRSKPINDKDRLAILENQKIEIKACLSKLKQQGKVKSIFSFPYSPVFAKAATKLEEVDGIISYLNSEELEYTHYAKEFPFIAIRPFFAGKLIQGDGINRDKKIRKCLDFVRGHDAVLTQIVGINSLKQLDVFSAYND</sequence>
<proteinExistence type="predicted"/>
<evidence type="ECO:0000313" key="2">
    <source>
        <dbReference type="EMBL" id="MDT0607841.1"/>
    </source>
</evidence>
<gene>
    <name evidence="2" type="ORF">RM706_12400</name>
</gene>
<dbReference type="InterPro" id="IPR036812">
    <property type="entry name" value="NAD(P)_OxRdtase_dom_sf"/>
</dbReference>
<dbReference type="SUPFAM" id="SSF51430">
    <property type="entry name" value="NAD(P)-linked oxidoreductase"/>
    <property type="match status" value="1"/>
</dbReference>
<dbReference type="InterPro" id="IPR023210">
    <property type="entry name" value="NADP_OxRdtase_dom"/>
</dbReference>
<dbReference type="EMBL" id="JAVRHR010000002">
    <property type="protein sequence ID" value="MDT0607841.1"/>
    <property type="molecule type" value="Genomic_DNA"/>
</dbReference>
<name>A0ABU3ACE0_9FLAO</name>
<evidence type="ECO:0000259" key="1">
    <source>
        <dbReference type="Pfam" id="PF00248"/>
    </source>
</evidence>
<protein>
    <submittedName>
        <fullName evidence="2">Aldo/keto reductase</fullName>
    </submittedName>
</protein>
<comment type="caution">
    <text evidence="2">The sequence shown here is derived from an EMBL/GenBank/DDBJ whole genome shotgun (WGS) entry which is preliminary data.</text>
</comment>
<dbReference type="Pfam" id="PF00248">
    <property type="entry name" value="Aldo_ket_red"/>
    <property type="match status" value="1"/>
</dbReference>
<organism evidence="2 3">
    <name type="scientific">Croceitalea rosinachiae</name>
    <dbReference type="NCBI Taxonomy" id="3075596"/>
    <lineage>
        <taxon>Bacteria</taxon>
        <taxon>Pseudomonadati</taxon>
        <taxon>Bacteroidota</taxon>
        <taxon>Flavobacteriia</taxon>
        <taxon>Flavobacteriales</taxon>
        <taxon>Flavobacteriaceae</taxon>
        <taxon>Croceitalea</taxon>
    </lineage>
</organism>
<dbReference type="RefSeq" id="WP_311351958.1">
    <property type="nucleotide sequence ID" value="NZ_JAVRHR010000002.1"/>
</dbReference>
<reference evidence="2 3" key="1">
    <citation type="submission" date="2023-09" db="EMBL/GenBank/DDBJ databases">
        <authorList>
            <person name="Rey-Velasco X."/>
        </authorList>
    </citation>
    <scope>NUCLEOTIDE SEQUENCE [LARGE SCALE GENOMIC DNA]</scope>
    <source>
        <strain evidence="2 3">F388</strain>
    </source>
</reference>
<dbReference type="Proteomes" id="UP001255246">
    <property type="component" value="Unassembled WGS sequence"/>
</dbReference>
<evidence type="ECO:0000313" key="3">
    <source>
        <dbReference type="Proteomes" id="UP001255246"/>
    </source>
</evidence>
<keyword evidence="3" id="KW-1185">Reference proteome</keyword>
<feature type="domain" description="NADP-dependent oxidoreductase" evidence="1">
    <location>
        <begin position="13"/>
        <end position="153"/>
    </location>
</feature>